<dbReference type="AlphaFoldDB" id="A0A0M8ZTD1"/>
<dbReference type="EMBL" id="KQ435859">
    <property type="protein sequence ID" value="KOX70557.1"/>
    <property type="molecule type" value="Genomic_DNA"/>
</dbReference>
<gene>
    <name evidence="1" type="ORF">WN51_02613</name>
</gene>
<organism evidence="1 2">
    <name type="scientific">Melipona quadrifasciata</name>
    <dbReference type="NCBI Taxonomy" id="166423"/>
    <lineage>
        <taxon>Eukaryota</taxon>
        <taxon>Metazoa</taxon>
        <taxon>Ecdysozoa</taxon>
        <taxon>Arthropoda</taxon>
        <taxon>Hexapoda</taxon>
        <taxon>Insecta</taxon>
        <taxon>Pterygota</taxon>
        <taxon>Neoptera</taxon>
        <taxon>Endopterygota</taxon>
        <taxon>Hymenoptera</taxon>
        <taxon>Apocrita</taxon>
        <taxon>Aculeata</taxon>
        <taxon>Apoidea</taxon>
        <taxon>Anthophila</taxon>
        <taxon>Apidae</taxon>
        <taxon>Melipona</taxon>
    </lineage>
</organism>
<sequence>MQLQNRQSYYVREIVTEDTLEYLSLKAKIHKLTPMILLLISNLKCPSIIPTDFIFSHPAGGVTLKKGNTPIATVDAIRIPGKVRNLHCESFTKDKLGERDSPCSGVFSTWISNKCVVTGQVLAASALVTKNARSIDVYTIDTSYGVIAIFAGVLPQPQSQKRETTHKIQLRFDMKEMIKFCIKIFMEIKEIEKAVRSTLSYCLQLAFTTYVLDKRFLFMINLQIIRQAYHAYDWVNGLLDF</sequence>
<evidence type="ECO:0000313" key="1">
    <source>
        <dbReference type="EMBL" id="KOX70557.1"/>
    </source>
</evidence>
<reference evidence="1 2" key="1">
    <citation type="submission" date="2015-07" db="EMBL/GenBank/DDBJ databases">
        <title>The genome of Melipona quadrifasciata.</title>
        <authorList>
            <person name="Pan H."/>
            <person name="Kapheim K."/>
        </authorList>
    </citation>
    <scope>NUCLEOTIDE SEQUENCE [LARGE SCALE GENOMIC DNA]</scope>
    <source>
        <strain evidence="1">0111107301</strain>
        <tissue evidence="1">Whole body</tissue>
    </source>
</reference>
<protein>
    <submittedName>
        <fullName evidence="1">Uncharacterized protein</fullName>
    </submittedName>
</protein>
<name>A0A0M8ZTD1_9HYME</name>
<proteinExistence type="predicted"/>
<dbReference type="Proteomes" id="UP000053105">
    <property type="component" value="Unassembled WGS sequence"/>
</dbReference>
<keyword evidence="2" id="KW-1185">Reference proteome</keyword>
<accession>A0A0M8ZTD1</accession>
<evidence type="ECO:0000313" key="2">
    <source>
        <dbReference type="Proteomes" id="UP000053105"/>
    </source>
</evidence>